<dbReference type="InterPro" id="IPR013783">
    <property type="entry name" value="Ig-like_fold"/>
</dbReference>
<sequence>MAPSNCFQLAAVLLYCMAPIPEIRCSAGGMQHTVVLMGFLMLRSALGSQKVRGAKQLLWTLPGRSLHSDGVVVQDCEARHSHCSNLTLTHLLAIDTGTYTCRYSSDAPHHKTHMYIYVKDVWILAAQQEQTAGLCSLSRHPQPGPFTARLIPSQAHP</sequence>
<dbReference type="EMBL" id="JAOPHQ010004269">
    <property type="protein sequence ID" value="KAK0140117.1"/>
    <property type="molecule type" value="Genomic_DNA"/>
</dbReference>
<evidence type="ECO:0000313" key="2">
    <source>
        <dbReference type="Proteomes" id="UP001174136"/>
    </source>
</evidence>
<organism evidence="1 2">
    <name type="scientific">Merluccius polli</name>
    <name type="common">Benguela hake</name>
    <name type="synonym">Merluccius cadenati</name>
    <dbReference type="NCBI Taxonomy" id="89951"/>
    <lineage>
        <taxon>Eukaryota</taxon>
        <taxon>Metazoa</taxon>
        <taxon>Chordata</taxon>
        <taxon>Craniata</taxon>
        <taxon>Vertebrata</taxon>
        <taxon>Euteleostomi</taxon>
        <taxon>Actinopterygii</taxon>
        <taxon>Neopterygii</taxon>
        <taxon>Teleostei</taxon>
        <taxon>Neoteleostei</taxon>
        <taxon>Acanthomorphata</taxon>
        <taxon>Zeiogadaria</taxon>
        <taxon>Gadariae</taxon>
        <taxon>Gadiformes</taxon>
        <taxon>Gadoidei</taxon>
        <taxon>Merlucciidae</taxon>
        <taxon>Merluccius</taxon>
    </lineage>
</organism>
<reference evidence="1" key="1">
    <citation type="journal article" date="2023" name="Front. Mar. Sci.">
        <title>A new Merluccius polli reference genome to investigate the effects of global change in West African waters.</title>
        <authorList>
            <person name="Mateo J.L."/>
            <person name="Blanco-Fernandez C."/>
            <person name="Garcia-Vazquez E."/>
            <person name="Machado-Schiaffino G."/>
        </authorList>
    </citation>
    <scope>NUCLEOTIDE SEQUENCE</scope>
    <source>
        <strain evidence="1">C29</strain>
        <tissue evidence="1">Fin</tissue>
    </source>
</reference>
<protein>
    <submittedName>
        <fullName evidence="1">Vascular endothelial growth factor receptor kdr-like</fullName>
    </submittedName>
</protein>
<dbReference type="AlphaFoldDB" id="A0AA47MHF3"/>
<keyword evidence="2" id="KW-1185">Reference proteome</keyword>
<dbReference type="Gene3D" id="2.60.40.10">
    <property type="entry name" value="Immunoglobulins"/>
    <property type="match status" value="1"/>
</dbReference>
<accession>A0AA47MHF3</accession>
<dbReference type="Proteomes" id="UP001174136">
    <property type="component" value="Unassembled WGS sequence"/>
</dbReference>
<gene>
    <name evidence="1" type="primary">kdrl_1</name>
    <name evidence="1" type="ORF">N1851_022936</name>
</gene>
<proteinExistence type="predicted"/>
<keyword evidence="1" id="KW-0675">Receptor</keyword>
<evidence type="ECO:0000313" key="1">
    <source>
        <dbReference type="EMBL" id="KAK0140117.1"/>
    </source>
</evidence>
<name>A0AA47MHF3_MERPO</name>
<comment type="caution">
    <text evidence="1">The sequence shown here is derived from an EMBL/GenBank/DDBJ whole genome shotgun (WGS) entry which is preliminary data.</text>
</comment>
<dbReference type="InterPro" id="IPR036179">
    <property type="entry name" value="Ig-like_dom_sf"/>
</dbReference>
<dbReference type="SUPFAM" id="SSF48726">
    <property type="entry name" value="Immunoglobulin"/>
    <property type="match status" value="1"/>
</dbReference>